<evidence type="ECO:0000313" key="3">
    <source>
        <dbReference type="Proteomes" id="UP000317494"/>
    </source>
</evidence>
<feature type="compositionally biased region" description="Acidic residues" evidence="1">
    <location>
        <begin position="1"/>
        <end position="10"/>
    </location>
</feature>
<evidence type="ECO:0000256" key="1">
    <source>
        <dbReference type="SAM" id="MobiDB-lite"/>
    </source>
</evidence>
<comment type="caution">
    <text evidence="2">The sequence shown here is derived from an EMBL/GenBank/DDBJ whole genome shotgun (WGS) entry which is preliminary data.</text>
</comment>
<sequence>MSELEGDECYDSIHGEHTRIPSHASAEGVKDKTQILTTDENQITMIKSNNLYPVAVIQDEVAVKATIIKSYGFHTYR</sequence>
<dbReference type="Proteomes" id="UP000317494">
    <property type="component" value="Unassembled WGS sequence"/>
</dbReference>
<feature type="region of interest" description="Disordered" evidence="1">
    <location>
        <begin position="1"/>
        <end position="32"/>
    </location>
</feature>
<accession>A0A507CSF6</accession>
<name>A0A507CSF6_9FUNG</name>
<dbReference type="VEuPathDB" id="FungiDB:SeMB42_g05324"/>
<evidence type="ECO:0000313" key="2">
    <source>
        <dbReference type="EMBL" id="TPX41990.1"/>
    </source>
</evidence>
<reference evidence="2 3" key="1">
    <citation type="journal article" date="2019" name="Sci. Rep.">
        <title>Comparative genomics of chytrid fungi reveal insights into the obligate biotrophic and pathogenic lifestyle of Synchytrium endobioticum.</title>
        <authorList>
            <person name="van de Vossenberg B.T.L.H."/>
            <person name="Warris S."/>
            <person name="Nguyen H.D.T."/>
            <person name="van Gent-Pelzer M.P.E."/>
            <person name="Joly D.L."/>
            <person name="van de Geest H.C."/>
            <person name="Bonants P.J.M."/>
            <person name="Smith D.S."/>
            <person name="Levesque C.A."/>
            <person name="van der Lee T.A.J."/>
        </authorList>
    </citation>
    <scope>NUCLEOTIDE SEQUENCE [LARGE SCALE GENOMIC DNA]</scope>
    <source>
        <strain evidence="2 3">MB42</strain>
    </source>
</reference>
<gene>
    <name evidence="2" type="ORF">SeMB42_g05324</name>
</gene>
<proteinExistence type="predicted"/>
<protein>
    <submittedName>
        <fullName evidence="2">Uncharacterized protein</fullName>
    </submittedName>
</protein>
<keyword evidence="3" id="KW-1185">Reference proteome</keyword>
<organism evidence="2 3">
    <name type="scientific">Synchytrium endobioticum</name>
    <dbReference type="NCBI Taxonomy" id="286115"/>
    <lineage>
        <taxon>Eukaryota</taxon>
        <taxon>Fungi</taxon>
        <taxon>Fungi incertae sedis</taxon>
        <taxon>Chytridiomycota</taxon>
        <taxon>Chytridiomycota incertae sedis</taxon>
        <taxon>Chytridiomycetes</taxon>
        <taxon>Synchytriales</taxon>
        <taxon>Synchytriaceae</taxon>
        <taxon>Synchytrium</taxon>
    </lineage>
</organism>
<dbReference type="AlphaFoldDB" id="A0A507CSF6"/>
<dbReference type="EMBL" id="QEAN01000249">
    <property type="protein sequence ID" value="TPX41990.1"/>
    <property type="molecule type" value="Genomic_DNA"/>
</dbReference>